<dbReference type="InterPro" id="IPR000845">
    <property type="entry name" value="Nucleoside_phosphorylase_d"/>
</dbReference>
<feature type="signal peptide" evidence="1">
    <location>
        <begin position="1"/>
        <end position="26"/>
    </location>
</feature>
<dbReference type="SUPFAM" id="SSF53167">
    <property type="entry name" value="Purine and uridine phosphorylases"/>
    <property type="match status" value="1"/>
</dbReference>
<evidence type="ECO:0000259" key="2">
    <source>
        <dbReference type="Pfam" id="PF01048"/>
    </source>
</evidence>
<dbReference type="RefSeq" id="WP_422863843.1">
    <property type="nucleotide sequence ID" value="NZ_JAMSKV010000005.1"/>
</dbReference>
<keyword evidence="1" id="KW-0732">Signal</keyword>
<dbReference type="Gene3D" id="3.40.50.1580">
    <property type="entry name" value="Nucleoside phosphorylase domain"/>
    <property type="match status" value="1"/>
</dbReference>
<protein>
    <recommendedName>
        <fullName evidence="2">Nucleoside phosphorylase domain-containing protein</fullName>
    </recommendedName>
</protein>
<dbReference type="EMBL" id="JAMSKV010000005">
    <property type="protein sequence ID" value="MCQ8278372.1"/>
    <property type="molecule type" value="Genomic_DNA"/>
</dbReference>
<gene>
    <name evidence="3" type="ORF">NFI95_07895</name>
</gene>
<reference evidence="3 4" key="1">
    <citation type="submission" date="2022-06" db="EMBL/GenBank/DDBJ databases">
        <title>Endosaccharibacter gen. nov., sp. nov., endophytic bacteria isolated from sugarcane.</title>
        <authorList>
            <person name="Pitiwittayakul N."/>
            <person name="Yukphan P."/>
            <person name="Charoenyingcharoen P."/>
            <person name="Tanasupawat S."/>
        </authorList>
    </citation>
    <scope>NUCLEOTIDE SEQUENCE [LARGE SCALE GENOMIC DNA]</scope>
    <source>
        <strain evidence="3 4">KSS8</strain>
    </source>
</reference>
<name>A0ABT1W7X9_9PROT</name>
<dbReference type="Proteomes" id="UP001524587">
    <property type="component" value="Unassembled WGS sequence"/>
</dbReference>
<feature type="domain" description="Nucleoside phosphorylase" evidence="2">
    <location>
        <begin position="33"/>
        <end position="174"/>
    </location>
</feature>
<accession>A0ABT1W7X9</accession>
<feature type="chain" id="PRO_5046664011" description="Nucleoside phosphorylase domain-containing protein" evidence="1">
    <location>
        <begin position="27"/>
        <end position="363"/>
    </location>
</feature>
<keyword evidence="4" id="KW-1185">Reference proteome</keyword>
<sequence>MLTPRAWLFALVLTSAAPFAASAATAAPTEAALGILIPLGPPEYEPILSAIENDHVERHGPFTYHVGRIAGVPVVANVAPMDGPVTRALSAQDMLQHYTIRALLYPGTSGAHLGPDRMRIGDIVLGAANVDFGNFFFSRDGDIVGNEFGHEKTGQTHPGTLWMAPMPLAHLACAAHAVAAQTERPSWLNPHAPRLTPDRPDIFYFGRQGTSTMWLANQPFIRKIDDVFHVIDEDGDWDSALVASMHGVAFIEVSTISDSAPALPETPRGIPVPPPGAPSANVLAQRQSDAIIVALIRRSGQALLSETGGTLRTSPWPDAYFDDPKAAASAAVPRWLRPGIACAEGRQPLERRPIHTDRIARSG</sequence>
<evidence type="ECO:0000313" key="4">
    <source>
        <dbReference type="Proteomes" id="UP001524587"/>
    </source>
</evidence>
<comment type="caution">
    <text evidence="3">The sequence shown here is derived from an EMBL/GenBank/DDBJ whole genome shotgun (WGS) entry which is preliminary data.</text>
</comment>
<organism evidence="3 4">
    <name type="scientific">Endosaccharibacter trunci</name>
    <dbReference type="NCBI Taxonomy" id="2812733"/>
    <lineage>
        <taxon>Bacteria</taxon>
        <taxon>Pseudomonadati</taxon>
        <taxon>Pseudomonadota</taxon>
        <taxon>Alphaproteobacteria</taxon>
        <taxon>Acetobacterales</taxon>
        <taxon>Acetobacteraceae</taxon>
        <taxon>Endosaccharibacter</taxon>
    </lineage>
</organism>
<proteinExistence type="predicted"/>
<evidence type="ECO:0000256" key="1">
    <source>
        <dbReference type="SAM" id="SignalP"/>
    </source>
</evidence>
<dbReference type="InterPro" id="IPR035994">
    <property type="entry name" value="Nucleoside_phosphorylase_sf"/>
</dbReference>
<dbReference type="Pfam" id="PF01048">
    <property type="entry name" value="PNP_UDP_1"/>
    <property type="match status" value="1"/>
</dbReference>
<evidence type="ECO:0000313" key="3">
    <source>
        <dbReference type="EMBL" id="MCQ8278372.1"/>
    </source>
</evidence>